<evidence type="ECO:0000256" key="6">
    <source>
        <dbReference type="PIRSR" id="PIRSR600821-52"/>
    </source>
</evidence>
<dbReference type="SMART" id="SM01005">
    <property type="entry name" value="Ala_racemase_C"/>
    <property type="match status" value="1"/>
</dbReference>
<dbReference type="UniPathway" id="UPA00042">
    <property type="reaction ID" value="UER00497"/>
</dbReference>
<dbReference type="InterPro" id="IPR011079">
    <property type="entry name" value="Ala_racemase_C"/>
</dbReference>
<feature type="domain" description="Alanine racemase C-terminal" evidence="7">
    <location>
        <begin position="252"/>
        <end position="383"/>
    </location>
</feature>
<organism evidence="8 9">
    <name type="scientific">Heliorestis convoluta</name>
    <dbReference type="NCBI Taxonomy" id="356322"/>
    <lineage>
        <taxon>Bacteria</taxon>
        <taxon>Bacillati</taxon>
        <taxon>Bacillota</taxon>
        <taxon>Clostridia</taxon>
        <taxon>Eubacteriales</taxon>
        <taxon>Heliobacteriaceae</taxon>
        <taxon>Heliorestis</taxon>
    </lineage>
</organism>
<dbReference type="InterPro" id="IPR000821">
    <property type="entry name" value="Ala_racemase"/>
</dbReference>
<comment type="pathway">
    <text evidence="4">Amino-acid biosynthesis; D-alanine biosynthesis; D-alanine from L-alanine: step 1/1.</text>
</comment>
<keyword evidence="3 4" id="KW-0413">Isomerase</keyword>
<dbReference type="CDD" id="cd00430">
    <property type="entry name" value="PLPDE_III_AR"/>
    <property type="match status" value="1"/>
</dbReference>
<dbReference type="GO" id="GO:0030170">
    <property type="term" value="F:pyridoxal phosphate binding"/>
    <property type="evidence" value="ECO:0007669"/>
    <property type="project" value="UniProtKB-UniRule"/>
</dbReference>
<protein>
    <recommendedName>
        <fullName evidence="4">Alanine racemase</fullName>
        <ecNumber evidence="4">5.1.1.1</ecNumber>
    </recommendedName>
</protein>
<reference evidence="9" key="1">
    <citation type="submission" date="2019-11" db="EMBL/GenBank/DDBJ databases">
        <title>Genome sequence of Heliorestis convoluta strain HH, an alkaliphilic and minimalistic phototrophic bacterium from a soda lake in Egypt.</title>
        <authorList>
            <person name="Dewey E.D."/>
            <person name="Stokes L.M."/>
            <person name="Burchell B.M."/>
            <person name="Shaffer K.N."/>
            <person name="Huntington A.M."/>
            <person name="Baker J.M."/>
            <person name="Nadendla S."/>
            <person name="Giglio M.G."/>
            <person name="Touchman J.W."/>
            <person name="Blankenship R.E."/>
            <person name="Madigan M.T."/>
            <person name="Sattley W.M."/>
        </authorList>
    </citation>
    <scope>NUCLEOTIDE SEQUENCE [LARGE SCALE GENOMIC DNA]</scope>
    <source>
        <strain evidence="9">HH</strain>
    </source>
</reference>
<dbReference type="NCBIfam" id="TIGR00492">
    <property type="entry name" value="alr"/>
    <property type="match status" value="1"/>
</dbReference>
<dbReference type="Gene3D" id="2.40.37.10">
    <property type="entry name" value="Lyase, Ornithine Decarboxylase, Chain A, domain 1"/>
    <property type="match status" value="1"/>
</dbReference>
<sequence>MEETAQKGYIENRPAWAEINVSAFAHNIKSLKKFTSSGTQFFAVLKANGYGHGAVQLAKIASQEGVDGIVVALLDEAIALRRAGVKVPILILGYTTPAQLPILAEEKLTQTIFTRKAAEELSVAAVASGKKVKVHLKVDTGMSRVGFTALQGLSDLLAVARLPGLEIEGVFSHFATADEEDKSFAYYQLESFNILLRQLEKEGLQVPLCHMANSAALLEIPDSHYNAVRAGLAIYGHYPSPASATKIDLQPLMTVKAKIVQVKKVAAQSPISYGCTYRCPRATRVATVPLGYADGVPRVLSGKIKAYGKGSMICQVGRICMDQMVFDIADAPLEEGDEIILLGQGSEPKALPELTMEKWAQLSGTISYEIMTGISNRVPRIYR</sequence>
<dbReference type="RefSeq" id="WP_153726152.1">
    <property type="nucleotide sequence ID" value="NZ_CP045875.1"/>
</dbReference>
<dbReference type="PANTHER" id="PTHR30511:SF0">
    <property type="entry name" value="ALANINE RACEMASE, CATABOLIC-RELATED"/>
    <property type="match status" value="1"/>
</dbReference>
<dbReference type="HAMAP" id="MF_01201">
    <property type="entry name" value="Ala_racemase"/>
    <property type="match status" value="1"/>
</dbReference>
<gene>
    <name evidence="8" type="ORF">FTV88_3035</name>
</gene>
<proteinExistence type="inferred from homology"/>
<dbReference type="PRINTS" id="PR00992">
    <property type="entry name" value="ALARACEMASE"/>
</dbReference>
<dbReference type="InterPro" id="IPR009006">
    <property type="entry name" value="Ala_racemase/Decarboxylase_C"/>
</dbReference>
<dbReference type="OrthoDB" id="9813814at2"/>
<evidence type="ECO:0000259" key="7">
    <source>
        <dbReference type="SMART" id="SM01005"/>
    </source>
</evidence>
<dbReference type="SUPFAM" id="SSF51419">
    <property type="entry name" value="PLP-binding barrel"/>
    <property type="match status" value="1"/>
</dbReference>
<dbReference type="PROSITE" id="PS00395">
    <property type="entry name" value="ALANINE_RACEMASE"/>
    <property type="match status" value="1"/>
</dbReference>
<feature type="modified residue" description="N6-(pyridoxal phosphate)lysine" evidence="4 5">
    <location>
        <position position="46"/>
    </location>
</feature>
<comment type="function">
    <text evidence="4">Catalyzes the interconversion of L-alanine and D-alanine. May also act on other amino acids.</text>
</comment>
<comment type="catalytic activity">
    <reaction evidence="4">
        <text>L-alanine = D-alanine</text>
        <dbReference type="Rhea" id="RHEA:20249"/>
        <dbReference type="ChEBI" id="CHEBI:57416"/>
        <dbReference type="ChEBI" id="CHEBI:57972"/>
        <dbReference type="EC" id="5.1.1.1"/>
    </reaction>
</comment>
<name>A0A5Q2NA03_9FIRM</name>
<dbReference type="EMBL" id="CP045875">
    <property type="protein sequence ID" value="QGG49110.1"/>
    <property type="molecule type" value="Genomic_DNA"/>
</dbReference>
<dbReference type="AlphaFoldDB" id="A0A5Q2NA03"/>
<dbReference type="PANTHER" id="PTHR30511">
    <property type="entry name" value="ALANINE RACEMASE"/>
    <property type="match status" value="1"/>
</dbReference>
<dbReference type="EC" id="5.1.1.1" evidence="4"/>
<dbReference type="GO" id="GO:0008784">
    <property type="term" value="F:alanine racemase activity"/>
    <property type="evidence" value="ECO:0007669"/>
    <property type="project" value="UniProtKB-UniRule"/>
</dbReference>
<feature type="binding site" evidence="4 6">
    <location>
        <position position="144"/>
    </location>
    <ligand>
        <name>substrate</name>
    </ligand>
</feature>
<dbReference type="Pfam" id="PF00842">
    <property type="entry name" value="Ala_racemase_C"/>
    <property type="match status" value="1"/>
</dbReference>
<evidence type="ECO:0000313" key="8">
    <source>
        <dbReference type="EMBL" id="QGG49110.1"/>
    </source>
</evidence>
<dbReference type="Gene3D" id="3.20.20.10">
    <property type="entry name" value="Alanine racemase"/>
    <property type="match status" value="1"/>
</dbReference>
<dbReference type="GO" id="GO:0009252">
    <property type="term" value="P:peptidoglycan biosynthetic process"/>
    <property type="evidence" value="ECO:0007669"/>
    <property type="project" value="TreeGrafter"/>
</dbReference>
<dbReference type="KEGG" id="hcv:FTV88_3035"/>
<feature type="binding site" evidence="4 6">
    <location>
        <position position="321"/>
    </location>
    <ligand>
        <name>substrate</name>
    </ligand>
</feature>
<keyword evidence="2 4" id="KW-0663">Pyridoxal phosphate</keyword>
<dbReference type="GO" id="GO:0005829">
    <property type="term" value="C:cytosol"/>
    <property type="evidence" value="ECO:0007669"/>
    <property type="project" value="TreeGrafter"/>
</dbReference>
<dbReference type="InterPro" id="IPR020622">
    <property type="entry name" value="Ala_racemase_pyridoxalP-BS"/>
</dbReference>
<keyword evidence="9" id="KW-1185">Reference proteome</keyword>
<feature type="active site" description="Proton acceptor; specific for L-alanine" evidence="4">
    <location>
        <position position="273"/>
    </location>
</feature>
<feature type="active site" description="Proton acceptor; specific for D-alanine" evidence="4">
    <location>
        <position position="46"/>
    </location>
</feature>
<evidence type="ECO:0000313" key="9">
    <source>
        <dbReference type="Proteomes" id="UP000366051"/>
    </source>
</evidence>
<evidence type="ECO:0000256" key="3">
    <source>
        <dbReference type="ARBA" id="ARBA00023235"/>
    </source>
</evidence>
<evidence type="ECO:0000256" key="5">
    <source>
        <dbReference type="PIRSR" id="PIRSR600821-50"/>
    </source>
</evidence>
<evidence type="ECO:0000256" key="2">
    <source>
        <dbReference type="ARBA" id="ARBA00022898"/>
    </source>
</evidence>
<comment type="similarity">
    <text evidence="4">Belongs to the alanine racemase family.</text>
</comment>
<evidence type="ECO:0000256" key="4">
    <source>
        <dbReference type="HAMAP-Rule" id="MF_01201"/>
    </source>
</evidence>
<dbReference type="GO" id="GO:0030632">
    <property type="term" value="P:D-alanine biosynthetic process"/>
    <property type="evidence" value="ECO:0007669"/>
    <property type="project" value="UniProtKB-UniRule"/>
</dbReference>
<dbReference type="FunFam" id="3.20.20.10:FF:000002">
    <property type="entry name" value="Alanine racemase"/>
    <property type="match status" value="1"/>
</dbReference>
<dbReference type="InterPro" id="IPR029066">
    <property type="entry name" value="PLP-binding_barrel"/>
</dbReference>
<accession>A0A5Q2NA03</accession>
<dbReference type="Proteomes" id="UP000366051">
    <property type="component" value="Chromosome"/>
</dbReference>
<dbReference type="Pfam" id="PF01168">
    <property type="entry name" value="Ala_racemase_N"/>
    <property type="match status" value="1"/>
</dbReference>
<evidence type="ECO:0000256" key="1">
    <source>
        <dbReference type="ARBA" id="ARBA00001933"/>
    </source>
</evidence>
<comment type="cofactor">
    <cofactor evidence="1 4 5">
        <name>pyridoxal 5'-phosphate</name>
        <dbReference type="ChEBI" id="CHEBI:597326"/>
    </cofactor>
</comment>
<dbReference type="SUPFAM" id="SSF50621">
    <property type="entry name" value="Alanine racemase C-terminal domain-like"/>
    <property type="match status" value="1"/>
</dbReference>
<dbReference type="InterPro" id="IPR001608">
    <property type="entry name" value="Ala_racemase_N"/>
</dbReference>